<name>A0ABN6DC50_9BURK</name>
<keyword evidence="2" id="KW-1185">Reference proteome</keyword>
<dbReference type="EMBL" id="AP024238">
    <property type="protein sequence ID" value="BCO29577.1"/>
    <property type="molecule type" value="Genomic_DNA"/>
</dbReference>
<organism evidence="1 2">
    <name type="scientific">Rhodoferax lithotrophicus</name>
    <dbReference type="NCBI Taxonomy" id="2798804"/>
    <lineage>
        <taxon>Bacteria</taxon>
        <taxon>Pseudomonadati</taxon>
        <taxon>Pseudomonadota</taxon>
        <taxon>Betaproteobacteria</taxon>
        <taxon>Burkholderiales</taxon>
        <taxon>Comamonadaceae</taxon>
        <taxon>Rhodoferax</taxon>
    </lineage>
</organism>
<evidence type="ECO:0000313" key="1">
    <source>
        <dbReference type="EMBL" id="BCO29577.1"/>
    </source>
</evidence>
<reference evidence="1 2" key="1">
    <citation type="journal article" date="2021" name="Microbiol. Spectr.">
        <title>A Single Bacterium Capable of Oxidation and Reduction of Iron at Circumneutral pH.</title>
        <authorList>
            <person name="Kato S."/>
            <person name="Ohkuma M."/>
        </authorList>
    </citation>
    <scope>NUCLEOTIDE SEQUENCE [LARGE SCALE GENOMIC DNA]</scope>
    <source>
        <strain evidence="1 2">MIZ03</strain>
    </source>
</reference>
<gene>
    <name evidence="1" type="ORF">MIZ03_4500</name>
</gene>
<proteinExistence type="predicted"/>
<evidence type="ECO:0000313" key="2">
    <source>
        <dbReference type="Proteomes" id="UP000824366"/>
    </source>
</evidence>
<sequence>MLPPCVAENARFASSCCTLALRYSGLQNSLGTLFQWGQIWL</sequence>
<accession>A0ABN6DC50</accession>
<dbReference type="Proteomes" id="UP000824366">
    <property type="component" value="Chromosome"/>
</dbReference>
<protein>
    <submittedName>
        <fullName evidence="1">Uncharacterized protein</fullName>
    </submittedName>
</protein>